<dbReference type="Proteomes" id="UP001308005">
    <property type="component" value="Unassembled WGS sequence"/>
</dbReference>
<reference evidence="2" key="1">
    <citation type="submission" date="2023-07" db="EMBL/GenBank/DDBJ databases">
        <title>The carbon used by Thiothrix.</title>
        <authorList>
            <person name="Chen L."/>
        </authorList>
    </citation>
    <scope>NUCLEOTIDE SEQUENCE [LARGE SCALE GENOMIC DNA]</scope>
</reference>
<accession>A0ABU6CTK1</accession>
<evidence type="ECO:0000313" key="1">
    <source>
        <dbReference type="EMBL" id="MEB4589417.1"/>
    </source>
</evidence>
<keyword evidence="2" id="KW-1185">Reference proteome</keyword>
<comment type="caution">
    <text evidence="1">The sequence shown here is derived from an EMBL/GenBank/DDBJ whole genome shotgun (WGS) entry which is preliminary data.</text>
</comment>
<dbReference type="Pfam" id="PF08988">
    <property type="entry name" value="T3SS_needle_E"/>
    <property type="match status" value="1"/>
</dbReference>
<protein>
    <submittedName>
        <fullName evidence="1">EscE/YscE/SsaE family type III secretion system needle protein co-chaperone</fullName>
    </submittedName>
</protein>
<name>A0ABU6CTK1_9GAMM</name>
<dbReference type="RefSeq" id="WP_324692611.1">
    <property type="nucleotide sequence ID" value="NZ_JAYMYJ010000004.1"/>
</dbReference>
<dbReference type="InterPro" id="IPR012671">
    <property type="entry name" value="T3SS_PscE/YscE"/>
</dbReference>
<evidence type="ECO:0000313" key="2">
    <source>
        <dbReference type="Proteomes" id="UP001308005"/>
    </source>
</evidence>
<reference evidence="1 2" key="2">
    <citation type="submission" date="2024-01" db="EMBL/GenBank/DDBJ databases">
        <authorList>
            <person name="Xie X."/>
        </authorList>
    </citation>
    <scope>NUCLEOTIDE SEQUENCE [LARGE SCALE GENOMIC DNA]</scope>
    <source>
        <strain evidence="1">SCUT-1</strain>
    </source>
</reference>
<sequence>MAMLFIEQNLQDDTSGIYKADLLDKFNQAASEVRSELNQGVTPVEYERLNKFLMALEASCEVVEQFWTQAHQ</sequence>
<organism evidence="1 2">
    <name type="scientific">Candidatus Thiothrix phosphatis</name>
    <dbReference type="NCBI Taxonomy" id="3112415"/>
    <lineage>
        <taxon>Bacteria</taxon>
        <taxon>Pseudomonadati</taxon>
        <taxon>Pseudomonadota</taxon>
        <taxon>Gammaproteobacteria</taxon>
        <taxon>Thiotrichales</taxon>
        <taxon>Thiotrichaceae</taxon>
        <taxon>Thiothrix</taxon>
    </lineage>
</organism>
<proteinExistence type="predicted"/>
<dbReference type="EMBL" id="JAYMYJ010000004">
    <property type="protein sequence ID" value="MEB4589417.1"/>
    <property type="molecule type" value="Genomic_DNA"/>
</dbReference>
<gene>
    <name evidence="1" type="ORF">VSS37_00345</name>
</gene>
<dbReference type="Gene3D" id="1.20.5.420">
    <property type="entry name" value="Immunoglobulin FC, subunit C"/>
    <property type="match status" value="1"/>
</dbReference>